<organism evidence="2 3">
    <name type="scientific">Populus tomentosa</name>
    <name type="common">Chinese white poplar</name>
    <dbReference type="NCBI Taxonomy" id="118781"/>
    <lineage>
        <taxon>Eukaryota</taxon>
        <taxon>Viridiplantae</taxon>
        <taxon>Streptophyta</taxon>
        <taxon>Embryophyta</taxon>
        <taxon>Tracheophyta</taxon>
        <taxon>Spermatophyta</taxon>
        <taxon>Magnoliopsida</taxon>
        <taxon>eudicotyledons</taxon>
        <taxon>Gunneridae</taxon>
        <taxon>Pentapetalae</taxon>
        <taxon>rosids</taxon>
        <taxon>fabids</taxon>
        <taxon>Malpighiales</taxon>
        <taxon>Salicaceae</taxon>
        <taxon>Saliceae</taxon>
        <taxon>Populus</taxon>
    </lineage>
</organism>
<keyword evidence="1" id="KW-0812">Transmembrane</keyword>
<reference evidence="2" key="1">
    <citation type="journal article" date="2020" name="bioRxiv">
        <title>Hybrid origin of Populus tomentosa Carr. identified through genome sequencing and phylogenomic analysis.</title>
        <authorList>
            <person name="An X."/>
            <person name="Gao K."/>
            <person name="Chen Z."/>
            <person name="Li J."/>
            <person name="Yang X."/>
            <person name="Yang X."/>
            <person name="Zhou J."/>
            <person name="Guo T."/>
            <person name="Zhao T."/>
            <person name="Huang S."/>
            <person name="Miao D."/>
            <person name="Khan W.U."/>
            <person name="Rao P."/>
            <person name="Ye M."/>
            <person name="Lei B."/>
            <person name="Liao W."/>
            <person name="Wang J."/>
            <person name="Ji L."/>
            <person name="Li Y."/>
            <person name="Guo B."/>
            <person name="Mustafa N.S."/>
            <person name="Li S."/>
            <person name="Yun Q."/>
            <person name="Keller S.R."/>
            <person name="Mao J."/>
            <person name="Zhang R."/>
            <person name="Strauss S.H."/>
        </authorList>
    </citation>
    <scope>NUCLEOTIDE SEQUENCE</scope>
    <source>
        <strain evidence="2">GM15</strain>
        <tissue evidence="2">Leaf</tissue>
    </source>
</reference>
<sequence>MILEKKAKHDVDKEFIMKCEGAHICYSTSQYHVKRGHMTVDAAIEAVAASLKDPNDLLVLFLHSSISFFFFFFWFVFILFSHSLKQISVLGILVLFTRIEGFCLLIDMGLLIGSFGCVNSYSKKQCRALFWWLKAAVKKAVKKNGGKKRFKFQYDPSSYALNFDDGRCNLDAFKHGNTNTNTNILQESHLILWASELLFLSSLALEFVVGILGDINKTTFSKIGHSLEITCTNLVAFLNNMPQSTTSKRASNVWNRGERTANKL</sequence>
<keyword evidence="1" id="KW-0472">Membrane</keyword>
<keyword evidence="1" id="KW-1133">Transmembrane helix</keyword>
<dbReference type="PANTHER" id="PTHR34538">
    <property type="entry name" value="EXPRESSED PROTEIN"/>
    <property type="match status" value="1"/>
</dbReference>
<feature type="transmembrane region" description="Helical" evidence="1">
    <location>
        <begin position="190"/>
        <end position="212"/>
    </location>
</feature>
<comment type="caution">
    <text evidence="2">The sequence shown here is derived from an EMBL/GenBank/DDBJ whole genome shotgun (WGS) entry which is preliminary data.</text>
</comment>
<evidence type="ECO:0000313" key="3">
    <source>
        <dbReference type="Proteomes" id="UP000886885"/>
    </source>
</evidence>
<evidence type="ECO:0000313" key="2">
    <source>
        <dbReference type="EMBL" id="KAG6755979.1"/>
    </source>
</evidence>
<dbReference type="OrthoDB" id="1932900at2759"/>
<feature type="transmembrane region" description="Helical" evidence="1">
    <location>
        <begin position="57"/>
        <end position="80"/>
    </location>
</feature>
<dbReference type="PANTHER" id="PTHR34538:SF10">
    <property type="entry name" value="GENOME ASSEMBLY, CHROMOSOME: A06"/>
    <property type="match status" value="1"/>
</dbReference>
<name>A0A8X8CJH3_POPTO</name>
<dbReference type="EMBL" id="JAAWWB010000021">
    <property type="protein sequence ID" value="KAG6755979.1"/>
    <property type="molecule type" value="Genomic_DNA"/>
</dbReference>
<keyword evidence="3" id="KW-1185">Reference proteome</keyword>
<evidence type="ECO:0000256" key="1">
    <source>
        <dbReference type="SAM" id="Phobius"/>
    </source>
</evidence>
<feature type="transmembrane region" description="Helical" evidence="1">
    <location>
        <begin position="87"/>
        <end position="112"/>
    </location>
</feature>
<protein>
    <submittedName>
        <fullName evidence="2">Uncharacterized protein</fullName>
    </submittedName>
</protein>
<proteinExistence type="predicted"/>
<dbReference type="AlphaFoldDB" id="A0A8X8CJH3"/>
<accession>A0A8X8CJH3</accession>
<dbReference type="Proteomes" id="UP000886885">
    <property type="component" value="Chromosome 11A"/>
</dbReference>
<gene>
    <name evidence="2" type="ORF">POTOM_039393</name>
</gene>